<dbReference type="AlphaFoldDB" id="A0A420YC01"/>
<dbReference type="Gene3D" id="2.60.40.150">
    <property type="entry name" value="C2 domain"/>
    <property type="match status" value="1"/>
</dbReference>
<dbReference type="InterPro" id="IPR017946">
    <property type="entry name" value="PLC-like_Pdiesterase_TIM-brl"/>
</dbReference>
<dbReference type="CDD" id="cd00275">
    <property type="entry name" value="C2_PLC_like"/>
    <property type="match status" value="1"/>
</dbReference>
<feature type="compositionally biased region" description="Basic and acidic residues" evidence="8">
    <location>
        <begin position="760"/>
        <end position="779"/>
    </location>
</feature>
<feature type="domain" description="PI-PLC Y-box" evidence="9">
    <location>
        <begin position="502"/>
        <end position="618"/>
    </location>
</feature>
<dbReference type="Gene3D" id="3.20.20.190">
    <property type="entry name" value="Phosphatidylinositol (PI) phosphodiesterase"/>
    <property type="match status" value="2"/>
</dbReference>
<dbReference type="EMBL" id="QVQW01000021">
    <property type="protein sequence ID" value="RKU45438.1"/>
    <property type="molecule type" value="Genomic_DNA"/>
</dbReference>
<comment type="function">
    <text evidence="6">The production of the second messenger molecules diacylglycerol (DAG) and inositol 1,4,5-trisphosphate (IP3) is mediated by activated phosphatidylinositol-specific phospholipase C enzymes.</text>
</comment>
<sequence>MCLHIFSRKKKSRPRRMPTILRRNSKPANVLEQLVGVTTIASPLPNGAHKPTPGQTCSDCTEKIKNRVEAPTHVVVDACKRCEARQDEGMNGHGAPEHATNGVKVPAIKDHIRRHLTRVYDEARGRHEKLSREDFIEFLKNTHCEGSVHSLEQDEYAEGEFLREWYSKYGWDALRPLRPDEKDLSKPISNYLINSSHNTYLVGNQLTSASSVKVYKKVLERHCRCIEIDVWDGDVSGTSTPGHHRHLSSSSIQSTLPRAAAETYASLRDKIEDLQGRAAKISSPTPVCEGNSETVKRLIPGLHTRHESLSKLIPSIPSQEGSESPAPSVVDTPSGRPRMRSKASTHSFNKNEPIVMHGYTLTAPVGFRDVCRMIKESAFSDENDLPIIVSLEVHANLDQQEVMVDIMKEEWDELLLASPFDECKPGSRQPSLQELRRKILIKVKRSPSKVIVPPDNNAHLMPPGAMEDDGYTSESAIEVAEKDAGTTAKGKKPPVVPICESLGALAIYTHSERFHDDFNGPEAKTHSHIFSVAESRIIELHQSEKKANLQAHNRRFFMRAFPDSKRFMSDNMDPSRFWGKGVQMVAMNWQRWDERMALNDAMFTPDTCGWVLKPPGYRSDDTTAAISHGTLDMHITVYAGQHIPLLETSEDAPLPLVLGGSGAEKRFRPRVKVELVLEKVESTREEKWVGSKQFPRPKAIEEERAPTPKLEQAERFSSPALGSGEKFSTPKLGFHENWSTPSLISEKRSARSGDAAAVRSGKDAQYKRETPVGKTTHPDWGRDGFEMDFIDIPNVVESLSFVRFKVEDDSRKKAAAWACVRLDRLLPGYRFVDLLDCKGNPSDGKLFVRVDKVVR</sequence>
<dbReference type="Pfam" id="PF00387">
    <property type="entry name" value="PI-PLC-Y"/>
    <property type="match status" value="1"/>
</dbReference>
<dbReference type="OrthoDB" id="269822at2759"/>
<dbReference type="GO" id="GO:0004435">
    <property type="term" value="F:phosphatidylinositol-4,5-bisphosphate phospholipase C activity"/>
    <property type="evidence" value="ECO:0007669"/>
    <property type="project" value="UniProtKB-EC"/>
</dbReference>
<feature type="region of interest" description="Disordered" evidence="8">
    <location>
        <begin position="745"/>
        <end position="779"/>
    </location>
</feature>
<evidence type="ECO:0000256" key="2">
    <source>
        <dbReference type="ARBA" id="ARBA00022801"/>
    </source>
</evidence>
<comment type="caution">
    <text evidence="10">The sequence shown here is derived from an EMBL/GenBank/DDBJ whole genome shotgun (WGS) entry which is preliminary data.</text>
</comment>
<dbReference type="GO" id="GO:0048015">
    <property type="term" value="P:phosphatidylinositol-mediated signaling"/>
    <property type="evidence" value="ECO:0007669"/>
    <property type="project" value="TreeGrafter"/>
</dbReference>
<feature type="region of interest" description="Disordered" evidence="8">
    <location>
        <begin position="315"/>
        <end position="345"/>
    </location>
</feature>
<dbReference type="PROSITE" id="PS50008">
    <property type="entry name" value="PIPLC_Y_DOMAIN"/>
    <property type="match status" value="1"/>
</dbReference>
<evidence type="ECO:0000256" key="5">
    <source>
        <dbReference type="ARBA" id="ARBA00023224"/>
    </source>
</evidence>
<dbReference type="SUPFAM" id="SSF51695">
    <property type="entry name" value="PLC-like phosphodiesterases"/>
    <property type="match status" value="1"/>
</dbReference>
<dbReference type="Pfam" id="PF00388">
    <property type="entry name" value="PI-PLC-X"/>
    <property type="match status" value="2"/>
</dbReference>
<dbReference type="FunFam" id="3.20.20.190:FF:000039">
    <property type="entry name" value="Phosphoinositide phospholipase C"/>
    <property type="match status" value="1"/>
</dbReference>
<feature type="compositionally biased region" description="Basic and acidic residues" evidence="8">
    <location>
        <begin position="698"/>
        <end position="714"/>
    </location>
</feature>
<accession>A0A420YC01</accession>
<evidence type="ECO:0000313" key="10">
    <source>
        <dbReference type="EMBL" id="RKU45438.1"/>
    </source>
</evidence>
<comment type="catalytic activity">
    <reaction evidence="1 7">
        <text>a 1,2-diacyl-sn-glycero-3-phospho-(1D-myo-inositol-4,5-bisphosphate) + H2O = 1D-myo-inositol 1,4,5-trisphosphate + a 1,2-diacyl-sn-glycerol + H(+)</text>
        <dbReference type="Rhea" id="RHEA:33179"/>
        <dbReference type="ChEBI" id="CHEBI:15377"/>
        <dbReference type="ChEBI" id="CHEBI:15378"/>
        <dbReference type="ChEBI" id="CHEBI:17815"/>
        <dbReference type="ChEBI" id="CHEBI:58456"/>
        <dbReference type="ChEBI" id="CHEBI:203600"/>
        <dbReference type="EC" id="3.1.4.11"/>
    </reaction>
</comment>
<dbReference type="PANTHER" id="PTHR10336">
    <property type="entry name" value="PHOSPHOINOSITIDE-SPECIFIC PHOSPHOLIPASE C FAMILY PROTEIN"/>
    <property type="match status" value="1"/>
</dbReference>
<dbReference type="EC" id="3.1.4.11" evidence="7"/>
<dbReference type="SMART" id="SM00149">
    <property type="entry name" value="PLCYc"/>
    <property type="match status" value="1"/>
</dbReference>
<dbReference type="InterPro" id="IPR001192">
    <property type="entry name" value="PI-PLC_fam"/>
</dbReference>
<dbReference type="PRINTS" id="PR00390">
    <property type="entry name" value="PHPHLIPASEC"/>
</dbReference>
<dbReference type="PANTHER" id="PTHR10336:SF82">
    <property type="entry name" value="PHOSPHOINOSITIDE PHOSPHOLIPASE C"/>
    <property type="match status" value="1"/>
</dbReference>
<feature type="region of interest" description="Disordered" evidence="8">
    <location>
        <begin position="697"/>
        <end position="722"/>
    </location>
</feature>
<dbReference type="Proteomes" id="UP000275385">
    <property type="component" value="Unassembled WGS sequence"/>
</dbReference>
<dbReference type="PROSITE" id="PS50007">
    <property type="entry name" value="PIPLC_X_DOMAIN"/>
    <property type="match status" value="1"/>
</dbReference>
<dbReference type="InterPro" id="IPR001711">
    <property type="entry name" value="PLipase_C_Pinositol-sp_Y"/>
</dbReference>
<dbReference type="InterPro" id="IPR035892">
    <property type="entry name" value="C2_domain_sf"/>
</dbReference>
<keyword evidence="4 7" id="KW-0443">Lipid metabolism</keyword>
<dbReference type="GO" id="GO:0051209">
    <property type="term" value="P:release of sequestered calcium ion into cytosol"/>
    <property type="evidence" value="ECO:0007669"/>
    <property type="project" value="TreeGrafter"/>
</dbReference>
<dbReference type="SMART" id="SM00148">
    <property type="entry name" value="PLCXc"/>
    <property type="match status" value="1"/>
</dbReference>
<reference evidence="10 11" key="1">
    <citation type="submission" date="2018-08" db="EMBL/GenBank/DDBJ databases">
        <title>Draft genome of the lignicolous fungus Coniochaeta pulveracea.</title>
        <authorList>
            <person name="Borstlap C.J."/>
            <person name="De Witt R.N."/>
            <person name="Botha A."/>
            <person name="Volschenk H."/>
        </authorList>
    </citation>
    <scope>NUCLEOTIDE SEQUENCE [LARGE SCALE GENOMIC DNA]</scope>
    <source>
        <strain evidence="10 11">CAB683</strain>
    </source>
</reference>
<evidence type="ECO:0000256" key="6">
    <source>
        <dbReference type="ARBA" id="ARBA00059664"/>
    </source>
</evidence>
<keyword evidence="3 7" id="KW-0442">Lipid degradation</keyword>
<keyword evidence="2 7" id="KW-0378">Hydrolase</keyword>
<evidence type="ECO:0000256" key="3">
    <source>
        <dbReference type="ARBA" id="ARBA00022963"/>
    </source>
</evidence>
<evidence type="ECO:0000256" key="4">
    <source>
        <dbReference type="ARBA" id="ARBA00023098"/>
    </source>
</evidence>
<keyword evidence="5" id="KW-0807">Transducer</keyword>
<keyword evidence="11" id="KW-1185">Reference proteome</keyword>
<evidence type="ECO:0000256" key="1">
    <source>
        <dbReference type="ARBA" id="ARBA00001195"/>
    </source>
</evidence>
<dbReference type="GO" id="GO:0016042">
    <property type="term" value="P:lipid catabolic process"/>
    <property type="evidence" value="ECO:0007669"/>
    <property type="project" value="UniProtKB-KW"/>
</dbReference>
<dbReference type="InterPro" id="IPR000909">
    <property type="entry name" value="PLipase_C_PInositol-sp_X_dom"/>
</dbReference>
<protein>
    <recommendedName>
        <fullName evidence="7">Phosphoinositide phospholipase C</fullName>
        <ecNumber evidence="7">3.1.4.11</ecNumber>
    </recommendedName>
</protein>
<proteinExistence type="predicted"/>
<evidence type="ECO:0000256" key="8">
    <source>
        <dbReference type="SAM" id="MobiDB-lite"/>
    </source>
</evidence>
<evidence type="ECO:0000259" key="9">
    <source>
        <dbReference type="PROSITE" id="PS50008"/>
    </source>
</evidence>
<evidence type="ECO:0000256" key="7">
    <source>
        <dbReference type="RuleBase" id="RU361133"/>
    </source>
</evidence>
<gene>
    <name evidence="10" type="ORF">DL546_006918</name>
</gene>
<name>A0A420YC01_9PEZI</name>
<organism evidence="10 11">
    <name type="scientific">Coniochaeta pulveracea</name>
    <dbReference type="NCBI Taxonomy" id="177199"/>
    <lineage>
        <taxon>Eukaryota</taxon>
        <taxon>Fungi</taxon>
        <taxon>Dikarya</taxon>
        <taxon>Ascomycota</taxon>
        <taxon>Pezizomycotina</taxon>
        <taxon>Sordariomycetes</taxon>
        <taxon>Sordariomycetidae</taxon>
        <taxon>Coniochaetales</taxon>
        <taxon>Coniochaetaceae</taxon>
        <taxon>Coniochaeta</taxon>
    </lineage>
</organism>
<evidence type="ECO:0000313" key="11">
    <source>
        <dbReference type="Proteomes" id="UP000275385"/>
    </source>
</evidence>
<dbReference type="STRING" id="177199.A0A420YC01"/>
<dbReference type="SUPFAM" id="SSF49562">
    <property type="entry name" value="C2 domain (Calcium/lipid-binding domain, CaLB)"/>
    <property type="match status" value="1"/>
</dbReference>